<organism evidence="2 3">
    <name type="scientific">Rhodanobacter glycinis</name>
    <dbReference type="NCBI Taxonomy" id="582702"/>
    <lineage>
        <taxon>Bacteria</taxon>
        <taxon>Pseudomonadati</taxon>
        <taxon>Pseudomonadota</taxon>
        <taxon>Gammaproteobacteria</taxon>
        <taxon>Lysobacterales</taxon>
        <taxon>Rhodanobacteraceae</taxon>
        <taxon>Rhodanobacter</taxon>
    </lineage>
</organism>
<sequence>MQQLSKIIASDRANLSIVLANVVGTAIYLWFSVPLWAPAELANEPGAGVGDPIIWGFTALPTLAFFVLLNFVWLLWAGTMFFVRRRWPVKIIYLAVPVLWVVTLFVDFSHHWAM</sequence>
<dbReference type="EMBL" id="RCZO01000001">
    <property type="protein sequence ID" value="TPG11365.1"/>
    <property type="molecule type" value="Genomic_DNA"/>
</dbReference>
<keyword evidence="1" id="KW-0472">Membrane</keyword>
<proteinExistence type="predicted"/>
<keyword evidence="3" id="KW-1185">Reference proteome</keyword>
<dbReference type="AlphaFoldDB" id="A0A502CCK8"/>
<keyword evidence="1" id="KW-0812">Transmembrane</keyword>
<feature type="transmembrane region" description="Helical" evidence="1">
    <location>
        <begin position="53"/>
        <end position="79"/>
    </location>
</feature>
<dbReference type="RefSeq" id="WP_140648589.1">
    <property type="nucleotide sequence ID" value="NZ_RCZO01000001.1"/>
</dbReference>
<feature type="transmembrane region" description="Helical" evidence="1">
    <location>
        <begin position="12"/>
        <end position="33"/>
    </location>
</feature>
<gene>
    <name evidence="2" type="ORF">EAH88_02170</name>
</gene>
<keyword evidence="1" id="KW-1133">Transmembrane helix</keyword>
<accession>A0A502CCK8</accession>
<comment type="caution">
    <text evidence="2">The sequence shown here is derived from an EMBL/GenBank/DDBJ whole genome shotgun (WGS) entry which is preliminary data.</text>
</comment>
<protein>
    <recommendedName>
        <fullName evidence="4">DUF1705 domain-containing protein</fullName>
    </recommendedName>
</protein>
<name>A0A502CCK8_9GAMM</name>
<feature type="transmembrane region" description="Helical" evidence="1">
    <location>
        <begin position="91"/>
        <end position="113"/>
    </location>
</feature>
<evidence type="ECO:0008006" key="4">
    <source>
        <dbReference type="Google" id="ProtNLM"/>
    </source>
</evidence>
<evidence type="ECO:0000313" key="2">
    <source>
        <dbReference type="EMBL" id="TPG11365.1"/>
    </source>
</evidence>
<dbReference type="Proteomes" id="UP000319486">
    <property type="component" value="Unassembled WGS sequence"/>
</dbReference>
<evidence type="ECO:0000256" key="1">
    <source>
        <dbReference type="SAM" id="Phobius"/>
    </source>
</evidence>
<evidence type="ECO:0000313" key="3">
    <source>
        <dbReference type="Proteomes" id="UP000319486"/>
    </source>
</evidence>
<reference evidence="2 3" key="1">
    <citation type="journal article" date="2019" name="Environ. Microbiol.">
        <title>Species interactions and distinct microbial communities in high Arctic permafrost affected cryosols are associated with the CH4 and CO2 gas fluxes.</title>
        <authorList>
            <person name="Altshuler I."/>
            <person name="Hamel J."/>
            <person name="Turney S."/>
            <person name="Magnuson E."/>
            <person name="Levesque R."/>
            <person name="Greer C."/>
            <person name="Whyte L.G."/>
        </authorList>
    </citation>
    <scope>NUCLEOTIDE SEQUENCE [LARGE SCALE GENOMIC DNA]</scope>
    <source>
        <strain evidence="2 3">S13Y</strain>
    </source>
</reference>